<keyword evidence="3" id="KW-1003">Cell membrane</keyword>
<feature type="transmembrane region" description="Helical" evidence="7">
    <location>
        <begin position="246"/>
        <end position="271"/>
    </location>
</feature>
<dbReference type="InterPro" id="IPR036259">
    <property type="entry name" value="MFS_trans_sf"/>
</dbReference>
<dbReference type="EMBL" id="VGLS01000230">
    <property type="protein sequence ID" value="MBM3223952.1"/>
    <property type="molecule type" value="Genomic_DNA"/>
</dbReference>
<gene>
    <name evidence="8" type="ORF">FJZ47_09145</name>
</gene>
<feature type="transmembrane region" description="Helical" evidence="7">
    <location>
        <begin position="187"/>
        <end position="213"/>
    </location>
</feature>
<protein>
    <submittedName>
        <fullName evidence="8">MFS transporter</fullName>
    </submittedName>
</protein>
<dbReference type="GO" id="GO:0005886">
    <property type="term" value="C:plasma membrane"/>
    <property type="evidence" value="ECO:0007669"/>
    <property type="project" value="UniProtKB-SubCell"/>
</dbReference>
<feature type="transmembrane region" description="Helical" evidence="7">
    <location>
        <begin position="155"/>
        <end position="175"/>
    </location>
</feature>
<dbReference type="InterPro" id="IPR010290">
    <property type="entry name" value="TM_effector"/>
</dbReference>
<feature type="transmembrane region" description="Helical" evidence="7">
    <location>
        <begin position="277"/>
        <end position="300"/>
    </location>
</feature>
<proteinExistence type="predicted"/>
<dbReference type="PANTHER" id="PTHR23513">
    <property type="entry name" value="INTEGRAL MEMBRANE EFFLUX PROTEIN-RELATED"/>
    <property type="match status" value="1"/>
</dbReference>
<evidence type="ECO:0000256" key="5">
    <source>
        <dbReference type="ARBA" id="ARBA00022989"/>
    </source>
</evidence>
<evidence type="ECO:0000256" key="1">
    <source>
        <dbReference type="ARBA" id="ARBA00004651"/>
    </source>
</evidence>
<feature type="transmembrane region" description="Helical" evidence="7">
    <location>
        <begin position="76"/>
        <end position="94"/>
    </location>
</feature>
<dbReference type="SUPFAM" id="SSF103473">
    <property type="entry name" value="MFS general substrate transporter"/>
    <property type="match status" value="1"/>
</dbReference>
<evidence type="ECO:0000313" key="8">
    <source>
        <dbReference type="EMBL" id="MBM3223952.1"/>
    </source>
</evidence>
<feature type="transmembrane region" description="Helical" evidence="7">
    <location>
        <begin position="393"/>
        <end position="417"/>
    </location>
</feature>
<comment type="subcellular location">
    <subcellularLocation>
        <location evidence="1">Cell membrane</location>
        <topology evidence="1">Multi-pass membrane protein</topology>
    </subcellularLocation>
</comment>
<keyword evidence="4 7" id="KW-0812">Transmembrane</keyword>
<keyword evidence="6 7" id="KW-0472">Membrane</keyword>
<feature type="transmembrane region" description="Helical" evidence="7">
    <location>
        <begin position="312"/>
        <end position="329"/>
    </location>
</feature>
<feature type="transmembrane region" description="Helical" evidence="7">
    <location>
        <begin position="130"/>
        <end position="148"/>
    </location>
</feature>
<evidence type="ECO:0000256" key="7">
    <source>
        <dbReference type="SAM" id="Phobius"/>
    </source>
</evidence>
<dbReference type="Pfam" id="PF05977">
    <property type="entry name" value="MFS_3"/>
    <property type="match status" value="1"/>
</dbReference>
<evidence type="ECO:0000256" key="4">
    <source>
        <dbReference type="ARBA" id="ARBA00022692"/>
    </source>
</evidence>
<comment type="caution">
    <text evidence="8">The sequence shown here is derived from an EMBL/GenBank/DDBJ whole genome shotgun (WGS) entry which is preliminary data.</text>
</comment>
<dbReference type="Gene3D" id="1.20.1250.20">
    <property type="entry name" value="MFS general substrate transporter like domains"/>
    <property type="match status" value="1"/>
</dbReference>
<evidence type="ECO:0000256" key="2">
    <source>
        <dbReference type="ARBA" id="ARBA00022448"/>
    </source>
</evidence>
<organism evidence="8 9">
    <name type="scientific">Tectimicrobiota bacterium</name>
    <dbReference type="NCBI Taxonomy" id="2528274"/>
    <lineage>
        <taxon>Bacteria</taxon>
        <taxon>Pseudomonadati</taxon>
        <taxon>Nitrospinota/Tectimicrobiota group</taxon>
        <taxon>Candidatus Tectimicrobiota</taxon>
    </lineage>
</organism>
<keyword evidence="2" id="KW-0813">Transport</keyword>
<evidence type="ECO:0000313" key="9">
    <source>
        <dbReference type="Proteomes" id="UP000712673"/>
    </source>
</evidence>
<reference evidence="8" key="1">
    <citation type="submission" date="2019-03" db="EMBL/GenBank/DDBJ databases">
        <title>Lake Tanganyika Metagenome-Assembled Genomes (MAGs).</title>
        <authorList>
            <person name="Tran P."/>
        </authorList>
    </citation>
    <scope>NUCLEOTIDE SEQUENCE</scope>
    <source>
        <strain evidence="8">K_DeepCast_65m_m2_066</strain>
    </source>
</reference>
<dbReference type="CDD" id="cd06173">
    <property type="entry name" value="MFS_MefA_like"/>
    <property type="match status" value="1"/>
</dbReference>
<evidence type="ECO:0000256" key="3">
    <source>
        <dbReference type="ARBA" id="ARBA00022475"/>
    </source>
</evidence>
<accession>A0A937VZN3</accession>
<keyword evidence="5 7" id="KW-1133">Transmembrane helix</keyword>
<dbReference type="Proteomes" id="UP000712673">
    <property type="component" value="Unassembled WGS sequence"/>
</dbReference>
<dbReference type="PANTHER" id="PTHR23513:SF9">
    <property type="entry name" value="ENTEROBACTIN EXPORTER ENTS"/>
    <property type="match status" value="1"/>
</dbReference>
<dbReference type="AlphaFoldDB" id="A0A937VZN3"/>
<feature type="transmembrane region" description="Helical" evidence="7">
    <location>
        <begin position="106"/>
        <end position="124"/>
    </location>
</feature>
<evidence type="ECO:0000256" key="6">
    <source>
        <dbReference type="ARBA" id="ARBA00023136"/>
    </source>
</evidence>
<sequence length="439" mass="46910">MSWTICCMPCCTRTKVRAPMAELPSAACRRTPQGALQHRDYRLYLCSRILGSFGTELQITGVSWHVYQLTGQPFDLGLIGFAQFVPFLAFFLVAGAVADRFPRRRILGLCGLVHTLCALAFYSLTLASTVPFALIFSLLVCLGVARAFQSPAQQALVPLLVPSQHFASAVAWTTAGTQGARIVGPALAGGLLLLGQATVYGVAIVCLALSTLLTWMMRTNTQIVTQERPSWATLLAGWHFIRSRQVLLGIMTLDFCAVLLGGATALLPLYAVDVLQVGAVGFGSLRAMHTVGALVCTLYLTQRPLTQHAGSLLFGTVLLFGVSVMVFGVSTSFWLSLGVLAIMGAADAVSVFIRGYVTQIIPPDHMRGRVSAVNAVCIGASNELGAFESGLTAAWWGVVPAVVGGGLGAMVVTLLCLRLFPQLKALTTLDQDTLIRQYR</sequence>
<name>A0A937VZN3_UNCTE</name>